<comment type="caution">
    <text evidence="1">The sequence shown here is derived from an EMBL/GenBank/DDBJ whole genome shotgun (WGS) entry which is preliminary data.</text>
</comment>
<evidence type="ECO:0000313" key="1">
    <source>
        <dbReference type="EMBL" id="KAJ9662469.1"/>
    </source>
</evidence>
<gene>
    <name evidence="1" type="ORF">H2198_001358</name>
</gene>
<dbReference type="EMBL" id="JAPDRQ010000015">
    <property type="protein sequence ID" value="KAJ9662469.1"/>
    <property type="molecule type" value="Genomic_DNA"/>
</dbReference>
<accession>A0ACC3AH59</accession>
<proteinExistence type="predicted"/>
<organism evidence="1 2">
    <name type="scientific">Neophaeococcomyces mojaviensis</name>
    <dbReference type="NCBI Taxonomy" id="3383035"/>
    <lineage>
        <taxon>Eukaryota</taxon>
        <taxon>Fungi</taxon>
        <taxon>Dikarya</taxon>
        <taxon>Ascomycota</taxon>
        <taxon>Pezizomycotina</taxon>
        <taxon>Eurotiomycetes</taxon>
        <taxon>Chaetothyriomycetidae</taxon>
        <taxon>Chaetothyriales</taxon>
        <taxon>Chaetothyriales incertae sedis</taxon>
        <taxon>Neophaeococcomyces</taxon>
    </lineage>
</organism>
<sequence>MADINAAEKQQPHIFQSSQSEGSADSDKAQVAHGETAHEVAGRGHLATDKYGNATVHFDPAAERRLRWKIDLYIVPTVALLYLFCFIDRANIGNARLAGLEKDLKLTGYDYNILLSVFYVSYIIFEIPCNMACKWIGPGWFIPAISLGFGVASLGTAFVDHLNSACGVRFILGIFEAGMLPGIAYYMSRWYRRSELTFRLSLYIVMAPLAGAFGGLLASAILTLDGVGSVKQWRMIFLIEGLITVGLSIISFFTLTDRPETARWLTQEEKDLAIARIKSERVGQSSVLDGIDKKKTLRGIFSPVTLMVSLIFLLDNITVQGLAFFAPTIVRTIYPKASVVSQQLHTVPPYIVGAFFTLLFPFLSWRFDRRNIFFIISAPIMMIGYIMFLATTQHDPQTRYGATFIIASGAFSFGALCNSQVSANLVSDTARAAGIGTDVMMGNIGGLISTWSFLPFDGPNYRIGNGLNLATSTTILILSIFLTFWMKWDNKRREKVDIDAKLAGLSQQQVEDLDWRHPGFRWKS</sequence>
<protein>
    <submittedName>
        <fullName evidence="1">Uncharacterized protein</fullName>
    </submittedName>
</protein>
<name>A0ACC3AH59_9EURO</name>
<keyword evidence="2" id="KW-1185">Reference proteome</keyword>
<dbReference type="Proteomes" id="UP001172386">
    <property type="component" value="Unassembled WGS sequence"/>
</dbReference>
<evidence type="ECO:0000313" key="2">
    <source>
        <dbReference type="Proteomes" id="UP001172386"/>
    </source>
</evidence>
<reference evidence="1" key="1">
    <citation type="submission" date="2022-10" db="EMBL/GenBank/DDBJ databases">
        <title>Culturing micro-colonial fungi from biological soil crusts in the Mojave desert and describing Neophaeococcomyces mojavensis, and introducing the new genera and species Taxawa tesnikishii.</title>
        <authorList>
            <person name="Kurbessoian T."/>
            <person name="Stajich J.E."/>
        </authorList>
    </citation>
    <scope>NUCLEOTIDE SEQUENCE</scope>
    <source>
        <strain evidence="1">JES_112</strain>
    </source>
</reference>